<evidence type="ECO:0000256" key="2">
    <source>
        <dbReference type="ARBA" id="ARBA00010028"/>
    </source>
</evidence>
<comment type="subunit">
    <text evidence="8">May be part of a spliceosome complex.</text>
</comment>
<evidence type="ECO:0000256" key="3">
    <source>
        <dbReference type="ARBA" id="ARBA00014745"/>
    </source>
</evidence>
<evidence type="ECO:0000256" key="4">
    <source>
        <dbReference type="ARBA" id="ARBA00022664"/>
    </source>
</evidence>
<evidence type="ECO:0000256" key="8">
    <source>
        <dbReference type="RuleBase" id="RU367148"/>
    </source>
</evidence>
<reference evidence="10 11" key="1">
    <citation type="journal article" date="2019" name="Sci. Rep.">
        <title>Comparative genomics of chytrid fungi reveal insights into the obligate biotrophic and pathogenic lifestyle of Synchytrium endobioticum.</title>
        <authorList>
            <person name="van de Vossenberg B.T.L.H."/>
            <person name="Warris S."/>
            <person name="Nguyen H.D.T."/>
            <person name="van Gent-Pelzer M.P.E."/>
            <person name="Joly D.L."/>
            <person name="van de Geest H.C."/>
            <person name="Bonants P.J.M."/>
            <person name="Smith D.S."/>
            <person name="Levesque C.A."/>
            <person name="van der Lee T.A.J."/>
        </authorList>
    </citation>
    <scope>NUCLEOTIDE SEQUENCE [LARGE SCALE GENOMIC DNA]</scope>
    <source>
        <strain evidence="10 11">CBS 675.73</strain>
    </source>
</reference>
<dbReference type="GO" id="GO:0071013">
    <property type="term" value="C:catalytic step 2 spliceosome"/>
    <property type="evidence" value="ECO:0007669"/>
    <property type="project" value="TreeGrafter"/>
</dbReference>
<organism evidence="10 11">
    <name type="scientific">Chytriomyces confervae</name>
    <dbReference type="NCBI Taxonomy" id="246404"/>
    <lineage>
        <taxon>Eukaryota</taxon>
        <taxon>Fungi</taxon>
        <taxon>Fungi incertae sedis</taxon>
        <taxon>Chytridiomycota</taxon>
        <taxon>Chytridiomycota incertae sedis</taxon>
        <taxon>Chytridiomycetes</taxon>
        <taxon>Chytridiales</taxon>
        <taxon>Chytriomycetaceae</taxon>
        <taxon>Chytriomyces</taxon>
    </lineage>
</organism>
<comment type="similarity">
    <text evidence="2 8">Belongs to the SYF2 family.</text>
</comment>
<comment type="caution">
    <text evidence="10">The sequence shown here is derived from an EMBL/GenBank/DDBJ whole genome shotgun (WGS) entry which is preliminary data.</text>
</comment>
<dbReference type="PANTHER" id="PTHR13264:SF5">
    <property type="entry name" value="PRE-MRNA-SPLICING FACTOR SYF2"/>
    <property type="match status" value="1"/>
</dbReference>
<accession>A0A507FEV0</accession>
<comment type="subcellular location">
    <subcellularLocation>
        <location evidence="1 8">Nucleus</location>
    </subcellularLocation>
</comment>
<dbReference type="PANTHER" id="PTHR13264">
    <property type="entry name" value="GCIP-INTERACTING PROTEIN P29"/>
    <property type="match status" value="1"/>
</dbReference>
<dbReference type="InterPro" id="IPR013260">
    <property type="entry name" value="mRNA_splic_SYF2"/>
</dbReference>
<evidence type="ECO:0000256" key="9">
    <source>
        <dbReference type="SAM" id="MobiDB-lite"/>
    </source>
</evidence>
<name>A0A507FEV0_9FUNG</name>
<sequence length="277" mass="31690">MDTLAKSWRQLGNSGPTPMALPAFSPWPLATVNIAATLNKSSHKMDARLQKLEQLKKQREASLKDNRKDVHQEHQKSKRNFKEEIRNAKIKREAEILEEKLKAEEDGIDHERVRAMNYSVEAVERYEKKERAKEKRKEIDFTDYTQMAAKKYKSLTKALQPDLDKYKEQKIVADIANVATGAAVVSESNAITVTDANASAYAAIGSKPSKESVLKLVKDVEKQNEKRKTFSKRRAHNPDEDVTYINERNMRFNKKISRAYDKHTAEIKAAFERGTAL</sequence>
<comment type="function">
    <text evidence="8">Involved in pre-mRNA splicing.</text>
</comment>
<keyword evidence="4 8" id="KW-0507">mRNA processing</keyword>
<keyword evidence="7 8" id="KW-0539">Nucleus</keyword>
<evidence type="ECO:0000313" key="11">
    <source>
        <dbReference type="Proteomes" id="UP000320333"/>
    </source>
</evidence>
<dbReference type="GO" id="GO:0071014">
    <property type="term" value="C:post-mRNA release spliceosomal complex"/>
    <property type="evidence" value="ECO:0007669"/>
    <property type="project" value="TreeGrafter"/>
</dbReference>
<evidence type="ECO:0000256" key="7">
    <source>
        <dbReference type="ARBA" id="ARBA00023242"/>
    </source>
</evidence>
<protein>
    <recommendedName>
        <fullName evidence="3 8">Pre-mRNA-splicing factor SYF2</fullName>
    </recommendedName>
</protein>
<dbReference type="GO" id="GO:0000974">
    <property type="term" value="C:Prp19 complex"/>
    <property type="evidence" value="ECO:0007669"/>
    <property type="project" value="TreeGrafter"/>
</dbReference>
<dbReference type="AlphaFoldDB" id="A0A507FEV0"/>
<evidence type="ECO:0000256" key="1">
    <source>
        <dbReference type="ARBA" id="ARBA00004123"/>
    </source>
</evidence>
<evidence type="ECO:0000256" key="5">
    <source>
        <dbReference type="ARBA" id="ARBA00022728"/>
    </source>
</evidence>
<dbReference type="EMBL" id="QEAP01000104">
    <property type="protein sequence ID" value="TPX74881.1"/>
    <property type="molecule type" value="Genomic_DNA"/>
</dbReference>
<dbReference type="Pfam" id="PF08231">
    <property type="entry name" value="SYF2"/>
    <property type="match status" value="1"/>
</dbReference>
<dbReference type="STRING" id="246404.A0A507FEV0"/>
<proteinExistence type="inferred from homology"/>
<evidence type="ECO:0000313" key="10">
    <source>
        <dbReference type="EMBL" id="TPX74881.1"/>
    </source>
</evidence>
<feature type="region of interest" description="Disordered" evidence="9">
    <location>
        <begin position="58"/>
        <end position="83"/>
    </location>
</feature>
<keyword evidence="5 8" id="KW-0747">Spliceosome</keyword>
<dbReference type="Proteomes" id="UP000320333">
    <property type="component" value="Unassembled WGS sequence"/>
</dbReference>
<evidence type="ECO:0000256" key="6">
    <source>
        <dbReference type="ARBA" id="ARBA00023187"/>
    </source>
</evidence>
<gene>
    <name evidence="10" type="ORF">CcCBS67573_g03851</name>
</gene>
<keyword evidence="11" id="KW-1185">Reference proteome</keyword>
<dbReference type="GO" id="GO:0000398">
    <property type="term" value="P:mRNA splicing, via spliceosome"/>
    <property type="evidence" value="ECO:0007669"/>
    <property type="project" value="UniProtKB-UniRule"/>
</dbReference>
<keyword evidence="6 8" id="KW-0508">mRNA splicing</keyword>
<dbReference type="OrthoDB" id="199717at2759"/>